<gene>
    <name evidence="2" type="ORF">OIH86_19300</name>
</gene>
<dbReference type="Gene3D" id="3.30.470.20">
    <property type="entry name" value="ATP-grasp fold, B domain"/>
    <property type="match status" value="1"/>
</dbReference>
<dbReference type="Proteomes" id="UP001526147">
    <property type="component" value="Unassembled WGS sequence"/>
</dbReference>
<protein>
    <submittedName>
        <fullName evidence="2">ATP-grasp domain-containing protein</fullName>
    </submittedName>
</protein>
<dbReference type="Pfam" id="PF02655">
    <property type="entry name" value="ATP-grasp_3"/>
    <property type="match status" value="1"/>
</dbReference>
<feature type="domain" description="ATP-grasp fold PylC-type" evidence="1">
    <location>
        <begin position="115"/>
        <end position="274"/>
    </location>
</feature>
<evidence type="ECO:0000259" key="1">
    <source>
        <dbReference type="Pfam" id="PF02655"/>
    </source>
</evidence>
<dbReference type="NCBIfam" id="NF005315">
    <property type="entry name" value="PRK06849.1"/>
    <property type="match status" value="1"/>
</dbReference>
<organism evidence="2 3">
    <name type="scientific">Metabacillus halosaccharovorans</name>
    <dbReference type="NCBI Taxonomy" id="930124"/>
    <lineage>
        <taxon>Bacteria</taxon>
        <taxon>Bacillati</taxon>
        <taxon>Bacillota</taxon>
        <taxon>Bacilli</taxon>
        <taxon>Bacillales</taxon>
        <taxon>Bacillaceae</taxon>
        <taxon>Metabacillus</taxon>
    </lineage>
</organism>
<reference evidence="2 3" key="1">
    <citation type="submission" date="2022-10" db="EMBL/GenBank/DDBJ databases">
        <title>Draft genome assembly of moderately radiation resistant bacterium Metabacillus halosaccharovorans.</title>
        <authorList>
            <person name="Pal S."/>
            <person name="Gopinathan A."/>
        </authorList>
    </citation>
    <scope>NUCLEOTIDE SEQUENCE [LARGE SCALE GENOMIC DNA]</scope>
    <source>
        <strain evidence="2 3">VITHBRA001</strain>
    </source>
</reference>
<name>A0ABT3DL90_9BACI</name>
<dbReference type="SUPFAM" id="SSF56059">
    <property type="entry name" value="Glutathione synthetase ATP-binding domain-like"/>
    <property type="match status" value="1"/>
</dbReference>
<evidence type="ECO:0000313" key="3">
    <source>
        <dbReference type="Proteomes" id="UP001526147"/>
    </source>
</evidence>
<dbReference type="Gene3D" id="3.40.50.20">
    <property type="match status" value="1"/>
</dbReference>
<evidence type="ECO:0000313" key="2">
    <source>
        <dbReference type="EMBL" id="MCV9887795.1"/>
    </source>
</evidence>
<accession>A0ABT3DL90</accession>
<proteinExistence type="predicted"/>
<dbReference type="EMBL" id="JAOYEY010000047">
    <property type="protein sequence ID" value="MCV9887795.1"/>
    <property type="molecule type" value="Genomic_DNA"/>
</dbReference>
<dbReference type="RefSeq" id="WP_264144000.1">
    <property type="nucleotide sequence ID" value="NZ_JAOYEY010000047.1"/>
</dbReference>
<keyword evidence="3" id="KW-1185">Reference proteome</keyword>
<sequence length="382" mass="44205">MNTRLRVLVTGARAPVALHVCRLLNQFGAEVYATDCTSTPLTKASNSIKQFILTPSPKFETKLYIKALVELIKKERINYLIPICEEVFYISKYKDELKQYCEVLVDDFSKLQSLHDKYKFIKMVDSLGFQVPRTAMLSEKTMNNKWFKNNHLVMKKIFSRFSDSVIFLPSIDDIPSTRFDESSWILQERIKGDLYCSYSIAKNGKVLAHSVYKSNFTAGLGATLSFKHTDRNDIHQFVCHIVEHLNFTGQISFDFIVDECNKAYPIECNPRTTSGLHLFDQDVVKALLLQSNKCLTPLKKKKEAIKLVLFLYGLQQVKNIRKLGEWLKIIATYKDITLRKNDPFPYFYQIISLIKLWRDSKKNAVTLLQQSTYDISWDGDDI</sequence>
<dbReference type="InterPro" id="IPR003806">
    <property type="entry name" value="ATP-grasp_PylC-type"/>
</dbReference>
<comment type="caution">
    <text evidence="2">The sequence shown here is derived from an EMBL/GenBank/DDBJ whole genome shotgun (WGS) entry which is preliminary data.</text>
</comment>